<keyword evidence="2" id="KW-0472">Membrane</keyword>
<keyword evidence="4" id="KW-1185">Reference proteome</keyword>
<reference evidence="4" key="1">
    <citation type="journal article" date="2019" name="Int. J. Syst. Evol. Microbiol.">
        <title>The Global Catalogue of Microorganisms (GCM) 10K type strain sequencing project: providing services to taxonomists for standard genome sequencing and annotation.</title>
        <authorList>
            <consortium name="The Broad Institute Genomics Platform"/>
            <consortium name="The Broad Institute Genome Sequencing Center for Infectious Disease"/>
            <person name="Wu L."/>
            <person name="Ma J."/>
        </authorList>
    </citation>
    <scope>NUCLEOTIDE SEQUENCE [LARGE SCALE GENOMIC DNA]</scope>
    <source>
        <strain evidence="4">CCUG 54527</strain>
    </source>
</reference>
<evidence type="ECO:0008006" key="5">
    <source>
        <dbReference type="Google" id="ProtNLM"/>
    </source>
</evidence>
<dbReference type="RefSeq" id="WP_377733890.1">
    <property type="nucleotide sequence ID" value="NZ_JBHSRI010000018.1"/>
</dbReference>
<gene>
    <name evidence="3" type="ORF">ACFPYN_09930</name>
</gene>
<protein>
    <recommendedName>
        <fullName evidence="5">Fimbrial assembly protein</fullName>
    </recommendedName>
</protein>
<name>A0ABW1L982_9BACL</name>
<evidence type="ECO:0000256" key="2">
    <source>
        <dbReference type="SAM" id="Phobius"/>
    </source>
</evidence>
<feature type="compositionally biased region" description="Acidic residues" evidence="1">
    <location>
        <begin position="218"/>
        <end position="238"/>
    </location>
</feature>
<evidence type="ECO:0000313" key="3">
    <source>
        <dbReference type="EMBL" id="MFC6039737.1"/>
    </source>
</evidence>
<evidence type="ECO:0000313" key="4">
    <source>
        <dbReference type="Proteomes" id="UP001596170"/>
    </source>
</evidence>
<keyword evidence="2" id="KW-0812">Transmembrane</keyword>
<feature type="transmembrane region" description="Helical" evidence="2">
    <location>
        <begin position="17"/>
        <end position="39"/>
    </location>
</feature>
<accession>A0ABW1L982</accession>
<proteinExistence type="predicted"/>
<comment type="caution">
    <text evidence="3">The sequence shown here is derived from an EMBL/GenBank/DDBJ whole genome shotgun (WGS) entry which is preliminary data.</text>
</comment>
<evidence type="ECO:0000256" key="1">
    <source>
        <dbReference type="SAM" id="MobiDB-lite"/>
    </source>
</evidence>
<feature type="compositionally biased region" description="Low complexity" evidence="1">
    <location>
        <begin position="239"/>
        <end position="252"/>
    </location>
</feature>
<feature type="region of interest" description="Disordered" evidence="1">
    <location>
        <begin position="202"/>
        <end position="260"/>
    </location>
</feature>
<organism evidence="3 4">
    <name type="scientific">Paenisporosarcina macmurdoensis</name>
    <dbReference type="NCBI Taxonomy" id="212659"/>
    <lineage>
        <taxon>Bacteria</taxon>
        <taxon>Bacillati</taxon>
        <taxon>Bacillota</taxon>
        <taxon>Bacilli</taxon>
        <taxon>Bacillales</taxon>
        <taxon>Caryophanaceae</taxon>
        <taxon>Paenisporosarcina</taxon>
    </lineage>
</organism>
<keyword evidence="2" id="KW-1133">Transmembrane helix</keyword>
<sequence>MLVDINLLGDKERDRPAFVVAAISLILLGLVTGLVFYFLGNTYSNKQQVLAAQSVEVVGQQAAIQEQMVTTAALSDTQKLQKTVEWAETYQYDTLPLIRKLTALLPERGYFLSFSFSTPNQVTITTQFDTSRDTAFYLTQLKASEMITDVVLSSVSYQPLAEEAVEETDGVVTEVEPVEEIMPRYLASYAVTFLDTRMPADGTAVPVDPNVPPVEGETPTESETPAEETPEEQPEEQPAETPTTEPQAPADDAQGDDANE</sequence>
<dbReference type="EMBL" id="JBHSRI010000018">
    <property type="protein sequence ID" value="MFC6039737.1"/>
    <property type="molecule type" value="Genomic_DNA"/>
</dbReference>
<dbReference type="Proteomes" id="UP001596170">
    <property type="component" value="Unassembled WGS sequence"/>
</dbReference>